<evidence type="ECO:0000259" key="5">
    <source>
        <dbReference type="Pfam" id="PF13614"/>
    </source>
</evidence>
<dbReference type="EMBL" id="AP017928">
    <property type="protein sequence ID" value="BBA35832.1"/>
    <property type="molecule type" value="Genomic_DNA"/>
</dbReference>
<evidence type="ECO:0000256" key="3">
    <source>
        <dbReference type="SAM" id="Coils"/>
    </source>
</evidence>
<evidence type="ECO:0000256" key="1">
    <source>
        <dbReference type="ARBA" id="ARBA00022741"/>
    </source>
</evidence>
<gene>
    <name evidence="6" type="ORF">sS8_3900</name>
</gene>
<accession>A0A250KW65</accession>
<keyword evidence="7" id="KW-1185">Reference proteome</keyword>
<reference evidence="6 7" key="1">
    <citation type="submission" date="2016-12" db="EMBL/GenBank/DDBJ databases">
        <title>Genome sequencing of Methylocaldum marinum.</title>
        <authorList>
            <person name="Takeuchi M."/>
            <person name="Kamagata Y."/>
            <person name="Hiraoka S."/>
            <person name="Oshima K."/>
            <person name="Hattori M."/>
            <person name="Iwasaki W."/>
        </authorList>
    </citation>
    <scope>NUCLEOTIDE SEQUENCE [LARGE SCALE GENOMIC DNA]</scope>
    <source>
        <strain evidence="6 7">S8</strain>
    </source>
</reference>
<sequence length="497" mass="55244">MARVIAITSGKIGVGKSILSASLALALSDHAEKICLLDAADGIADIDAPSGMRPEVTFADYLKGQKRLDEVILRFRENLHIVPAASCIAECAGLDAEQRRRLILGLAELDCRYDYLLIDTAVATEKGVPDVLLAAGTAILVITPDPASLTDAFTLIRILKNRETGIDFHVLVNMAKDRAVSLEVFDRFQNAIKNYLDLNVDYLGYVPLDEALLNGANSLSAVSPAYPSSPARWAVKHIAEVVREQLPAIGETSNFSRYWGGSEFDLTGQMPEPPPMDTAEEPEHPPNTESGPASAESDARPPAPAEETVTSGIAVDTDRVSTSPFDTIRMLRRELEAKEFSENDINEICRTLEAIYQSRGEAPAENADDAIVHLPPDVCESDEKSRELLERLRSGYQLRFQRRLIDPMAELERWISEADFAEDDFRHLQEKAAEWFRHRFGKPYQDDKNRLFKELRAEINTLAEREATLQATAEGLMLALRTVRNSTKRLDELLQSR</sequence>
<evidence type="ECO:0000256" key="2">
    <source>
        <dbReference type="ARBA" id="ARBA00022840"/>
    </source>
</evidence>
<dbReference type="AlphaFoldDB" id="A0A250KW65"/>
<dbReference type="PANTHER" id="PTHR43384:SF4">
    <property type="entry name" value="CELLULOSE BIOSYNTHESIS PROTEIN BCSQ-RELATED"/>
    <property type="match status" value="1"/>
</dbReference>
<dbReference type="InterPro" id="IPR027417">
    <property type="entry name" value="P-loop_NTPase"/>
</dbReference>
<evidence type="ECO:0000313" key="6">
    <source>
        <dbReference type="EMBL" id="BBA35832.1"/>
    </source>
</evidence>
<keyword evidence="3" id="KW-0175">Coiled coil</keyword>
<dbReference type="Pfam" id="PF13614">
    <property type="entry name" value="AAA_31"/>
    <property type="match status" value="1"/>
</dbReference>
<dbReference type="GO" id="GO:0009898">
    <property type="term" value="C:cytoplasmic side of plasma membrane"/>
    <property type="evidence" value="ECO:0007669"/>
    <property type="project" value="TreeGrafter"/>
</dbReference>
<organism evidence="6 7">
    <name type="scientific">Methylocaldum marinum</name>
    <dbReference type="NCBI Taxonomy" id="1432792"/>
    <lineage>
        <taxon>Bacteria</taxon>
        <taxon>Pseudomonadati</taxon>
        <taxon>Pseudomonadota</taxon>
        <taxon>Gammaproteobacteria</taxon>
        <taxon>Methylococcales</taxon>
        <taxon>Methylococcaceae</taxon>
        <taxon>Methylocaldum</taxon>
    </lineage>
</organism>
<feature type="domain" description="AAA" evidence="5">
    <location>
        <begin position="3"/>
        <end position="160"/>
    </location>
</feature>
<dbReference type="KEGG" id="mmai:sS8_3900"/>
<keyword evidence="1" id="KW-0547">Nucleotide-binding</keyword>
<dbReference type="InterPro" id="IPR050625">
    <property type="entry name" value="ParA/MinD_ATPase"/>
</dbReference>
<dbReference type="SUPFAM" id="SSF52540">
    <property type="entry name" value="P-loop containing nucleoside triphosphate hydrolases"/>
    <property type="match status" value="1"/>
</dbReference>
<feature type="coiled-coil region" evidence="3">
    <location>
        <begin position="411"/>
        <end position="472"/>
    </location>
</feature>
<proteinExistence type="predicted"/>
<dbReference type="Proteomes" id="UP000266313">
    <property type="component" value="Chromosome"/>
</dbReference>
<evidence type="ECO:0000256" key="4">
    <source>
        <dbReference type="SAM" id="MobiDB-lite"/>
    </source>
</evidence>
<dbReference type="RefSeq" id="WP_119631120.1">
    <property type="nucleotide sequence ID" value="NZ_AP017928.1"/>
</dbReference>
<dbReference type="GO" id="GO:0016887">
    <property type="term" value="F:ATP hydrolysis activity"/>
    <property type="evidence" value="ECO:0007669"/>
    <property type="project" value="TreeGrafter"/>
</dbReference>
<dbReference type="OrthoDB" id="9816297at2"/>
<evidence type="ECO:0000313" key="7">
    <source>
        <dbReference type="Proteomes" id="UP000266313"/>
    </source>
</evidence>
<dbReference type="PANTHER" id="PTHR43384">
    <property type="entry name" value="SEPTUM SITE-DETERMINING PROTEIN MIND HOMOLOG, CHLOROPLASTIC-RELATED"/>
    <property type="match status" value="1"/>
</dbReference>
<dbReference type="GO" id="GO:0005829">
    <property type="term" value="C:cytosol"/>
    <property type="evidence" value="ECO:0007669"/>
    <property type="project" value="TreeGrafter"/>
</dbReference>
<dbReference type="GO" id="GO:0005524">
    <property type="term" value="F:ATP binding"/>
    <property type="evidence" value="ECO:0007669"/>
    <property type="project" value="UniProtKB-KW"/>
</dbReference>
<dbReference type="InterPro" id="IPR025669">
    <property type="entry name" value="AAA_dom"/>
</dbReference>
<name>A0A250KW65_9GAMM</name>
<feature type="region of interest" description="Disordered" evidence="4">
    <location>
        <begin position="261"/>
        <end position="316"/>
    </location>
</feature>
<keyword evidence="2" id="KW-0067">ATP-binding</keyword>
<dbReference type="GO" id="GO:0051782">
    <property type="term" value="P:negative regulation of cell division"/>
    <property type="evidence" value="ECO:0007669"/>
    <property type="project" value="TreeGrafter"/>
</dbReference>
<dbReference type="Gene3D" id="3.40.50.300">
    <property type="entry name" value="P-loop containing nucleotide triphosphate hydrolases"/>
    <property type="match status" value="1"/>
</dbReference>
<protein>
    <submittedName>
        <fullName evidence="6">Bacterial motility regulatory-like protein MotR</fullName>
    </submittedName>
</protein>